<feature type="region of interest" description="Disordered" evidence="1">
    <location>
        <begin position="90"/>
        <end position="111"/>
    </location>
</feature>
<gene>
    <name evidence="2" type="ORF">PARMNEM_LOCUS14574</name>
</gene>
<evidence type="ECO:0000256" key="1">
    <source>
        <dbReference type="SAM" id="MobiDB-lite"/>
    </source>
</evidence>
<proteinExistence type="predicted"/>
<protein>
    <submittedName>
        <fullName evidence="2">Uncharacterized protein</fullName>
    </submittedName>
</protein>
<feature type="compositionally biased region" description="Basic and acidic residues" evidence="1">
    <location>
        <begin position="1"/>
        <end position="19"/>
    </location>
</feature>
<accession>A0AAV1LJ65</accession>
<dbReference type="AlphaFoldDB" id="A0AAV1LJ65"/>
<feature type="region of interest" description="Disordered" evidence="1">
    <location>
        <begin position="1"/>
        <end position="24"/>
    </location>
</feature>
<dbReference type="Proteomes" id="UP001314205">
    <property type="component" value="Unassembled WGS sequence"/>
</dbReference>
<sequence length="239" mass="28100">MSHKLNEESEESYNNKEDNGGDDMTAFIHSTVPTKAKHNIERNILREIFEKILSFRHIHLEGYRGKYGKGNILEKYLQLKKEKYRKIIKRQKKTGTANERRKRSIKESAGYTHDSETCKKYNENLREMWKNLSKYISTSEASPPNKSVLHNIAVMIKAYLDHVSPIDFNGETPKTVVITKRKNNIFPYSIISEINTMDDSNNKPVNERQNYNSIHFSSYQTYKRRNNKFKNKAEKNIAF</sequence>
<reference evidence="2 3" key="1">
    <citation type="submission" date="2023-11" db="EMBL/GenBank/DDBJ databases">
        <authorList>
            <person name="Hedman E."/>
            <person name="Englund M."/>
            <person name="Stromberg M."/>
            <person name="Nyberg Akerstrom W."/>
            <person name="Nylinder S."/>
            <person name="Jareborg N."/>
            <person name="Kallberg Y."/>
            <person name="Kronander E."/>
        </authorList>
    </citation>
    <scope>NUCLEOTIDE SEQUENCE [LARGE SCALE GENOMIC DNA]</scope>
</reference>
<evidence type="ECO:0000313" key="3">
    <source>
        <dbReference type="Proteomes" id="UP001314205"/>
    </source>
</evidence>
<comment type="caution">
    <text evidence="2">The sequence shown here is derived from an EMBL/GenBank/DDBJ whole genome shotgun (WGS) entry which is preliminary data.</text>
</comment>
<keyword evidence="3" id="KW-1185">Reference proteome</keyword>
<dbReference type="EMBL" id="CAVLGL010000091">
    <property type="protein sequence ID" value="CAK1595023.1"/>
    <property type="molecule type" value="Genomic_DNA"/>
</dbReference>
<evidence type="ECO:0000313" key="2">
    <source>
        <dbReference type="EMBL" id="CAK1595023.1"/>
    </source>
</evidence>
<organism evidence="2 3">
    <name type="scientific">Parnassius mnemosyne</name>
    <name type="common">clouded apollo</name>
    <dbReference type="NCBI Taxonomy" id="213953"/>
    <lineage>
        <taxon>Eukaryota</taxon>
        <taxon>Metazoa</taxon>
        <taxon>Ecdysozoa</taxon>
        <taxon>Arthropoda</taxon>
        <taxon>Hexapoda</taxon>
        <taxon>Insecta</taxon>
        <taxon>Pterygota</taxon>
        <taxon>Neoptera</taxon>
        <taxon>Endopterygota</taxon>
        <taxon>Lepidoptera</taxon>
        <taxon>Glossata</taxon>
        <taxon>Ditrysia</taxon>
        <taxon>Papilionoidea</taxon>
        <taxon>Papilionidae</taxon>
        <taxon>Parnassiinae</taxon>
        <taxon>Parnassini</taxon>
        <taxon>Parnassius</taxon>
        <taxon>Driopa</taxon>
    </lineage>
</organism>
<name>A0AAV1LJ65_9NEOP</name>